<accession>A0A4R4SG11</accession>
<dbReference type="OrthoDB" id="4159032at2"/>
<gene>
    <name evidence="2" type="ORF">E1283_34210</name>
</gene>
<feature type="region of interest" description="Disordered" evidence="1">
    <location>
        <begin position="54"/>
        <end position="74"/>
    </location>
</feature>
<evidence type="ECO:0000256" key="1">
    <source>
        <dbReference type="SAM" id="MobiDB-lite"/>
    </source>
</evidence>
<dbReference type="Proteomes" id="UP000295345">
    <property type="component" value="Unassembled WGS sequence"/>
</dbReference>
<feature type="region of interest" description="Disordered" evidence="1">
    <location>
        <begin position="1"/>
        <end position="20"/>
    </location>
</feature>
<evidence type="ECO:0000313" key="2">
    <source>
        <dbReference type="EMBL" id="TDC62357.1"/>
    </source>
</evidence>
<dbReference type="RefSeq" id="WP_132822064.1">
    <property type="nucleotide sequence ID" value="NZ_SMKI01000656.1"/>
</dbReference>
<evidence type="ECO:0000313" key="3">
    <source>
        <dbReference type="Proteomes" id="UP000295345"/>
    </source>
</evidence>
<proteinExistence type="predicted"/>
<feature type="compositionally biased region" description="Basic and acidic residues" evidence="1">
    <location>
        <begin position="1"/>
        <end position="15"/>
    </location>
</feature>
<organism evidence="2 3">
    <name type="scientific">Streptomyces hainanensis</name>
    <dbReference type="NCBI Taxonomy" id="402648"/>
    <lineage>
        <taxon>Bacteria</taxon>
        <taxon>Bacillati</taxon>
        <taxon>Actinomycetota</taxon>
        <taxon>Actinomycetes</taxon>
        <taxon>Kitasatosporales</taxon>
        <taxon>Streptomycetaceae</taxon>
        <taxon>Streptomyces</taxon>
    </lineage>
</organism>
<protein>
    <submittedName>
        <fullName evidence="2">Uncharacterized protein</fullName>
    </submittedName>
</protein>
<reference evidence="2 3" key="1">
    <citation type="submission" date="2019-03" db="EMBL/GenBank/DDBJ databases">
        <title>Draft genome sequences of novel Actinobacteria.</title>
        <authorList>
            <person name="Sahin N."/>
            <person name="Ay H."/>
            <person name="Saygin H."/>
        </authorList>
    </citation>
    <scope>NUCLEOTIDE SEQUENCE [LARGE SCALE GENOMIC DNA]</scope>
    <source>
        <strain evidence="2 3">DSM 41900</strain>
    </source>
</reference>
<sequence>MPDLSFTRDEVEARAGRKPWTRQREFHEEIDPDDMAETAAAYARAASQARDAADLAERATRVSEQSGARDGSALVDAEGRIDATDRALQSGGDDIDGVVRHLVRAMNQAIDTDEKVTGLIHDPGKLEDDYARHLRAAVVEWNGMQRALQARVAERAAEWDAWQRAQPQGGSAPVHTPLLVQYGGRTATALPTTGAQGTSYAFPDSEAADVRNTHLGNAASDASAAYGEIDDEIEVYRHRLAQEGAELRRLGYDLTAGPLGLWTTEDMAKFDAQQFGEESRKEEPDPELLSLYTQGLGAIGDGVYGDAQPPGDPERQLTADERAYLERFYGSLDSETLGRLGRLPDLGRVSEAAKADVANGISMLTNPDAGGIDPSGEGMRNVPESIRNFLESPFTVDGRGVPTSESRFIEEQRDLNGFGGLMATADVAPGDAFAKELATSAVEAEKVASRAEARFQGVSEQNSGSSGMLSAAALNTEVSADLLRDDTFRGDLLSQRWYNSAGAADLIDSGTTVPDGVDPQGVEAMRYVEAAYDVLGYAKDHPDQINAPQDPMGISQTNHSPLQRAVGDTTLRYLDLLSNDGDQTRLWTGGTTAEEPAINGTQYQNAFTFSAKDRQALFGMMNETEGDVRQSFFDQVALWESARARAEFGSGTPDVDTFYNIGTIEGTVAYVQGQADTSGTEAAGMGFKAAKIGFGAASTLAAGPPGALGFFGLSEGADLMVDQMDDSAEEAERWAARNREVWGDVNGRVAIADAARAADAGVPGPPRPDATNPSHTGFDRSDLRRYANSYTGRLGIGEEMGMYEDGFDNANRAPGPS</sequence>
<feature type="region of interest" description="Disordered" evidence="1">
    <location>
        <begin position="757"/>
        <end position="782"/>
    </location>
</feature>
<dbReference type="AlphaFoldDB" id="A0A4R4SG11"/>
<name>A0A4R4SG11_9ACTN</name>
<comment type="caution">
    <text evidence="2">The sequence shown here is derived from an EMBL/GenBank/DDBJ whole genome shotgun (WGS) entry which is preliminary data.</text>
</comment>
<dbReference type="EMBL" id="SMKI01000656">
    <property type="protein sequence ID" value="TDC62357.1"/>
    <property type="molecule type" value="Genomic_DNA"/>
</dbReference>
<keyword evidence="3" id="KW-1185">Reference proteome</keyword>